<feature type="chain" id="PRO_5007094955" evidence="1">
    <location>
        <begin position="20"/>
        <end position="111"/>
    </location>
</feature>
<dbReference type="EMBL" id="LMAI01000003">
    <property type="protein sequence ID" value="KUJ57160.1"/>
    <property type="molecule type" value="Genomic_DNA"/>
</dbReference>
<dbReference type="Proteomes" id="UP000054388">
    <property type="component" value="Unassembled WGS sequence"/>
</dbReference>
<dbReference type="AlphaFoldDB" id="A0A101CJK7"/>
<feature type="signal peptide" evidence="1">
    <location>
        <begin position="1"/>
        <end position="19"/>
    </location>
</feature>
<name>A0A101CJK7_9FLAO</name>
<comment type="caution">
    <text evidence="2">The sequence shown here is derived from an EMBL/GenBank/DDBJ whole genome shotgun (WGS) entry which is preliminary data.</text>
</comment>
<organism evidence="2 3">
    <name type="scientific">Chryseobacterium aquaticum subsp. greenlandense</name>
    <dbReference type="NCBI Taxonomy" id="345663"/>
    <lineage>
        <taxon>Bacteria</taxon>
        <taxon>Pseudomonadati</taxon>
        <taxon>Bacteroidota</taxon>
        <taxon>Flavobacteriia</taxon>
        <taxon>Flavobacteriales</taxon>
        <taxon>Weeksellaceae</taxon>
        <taxon>Chryseobacterium group</taxon>
        <taxon>Chryseobacterium</taxon>
    </lineage>
</organism>
<protein>
    <submittedName>
        <fullName evidence="2">Uncharacterized protein</fullName>
    </submittedName>
</protein>
<accession>A0A101CJK7</accession>
<reference evidence="2 3" key="1">
    <citation type="submission" date="2015-10" db="EMBL/GenBank/DDBJ databases">
        <title>Genome sequence of Chryseobacterium greenlandense.</title>
        <authorList>
            <person name="Newman J."/>
            <person name="Fischer K."/>
            <person name="Miller J."/>
        </authorList>
    </citation>
    <scope>NUCLEOTIDE SEQUENCE [LARGE SCALE GENOMIC DNA]</scope>
    <source>
        <strain evidence="2 3">UMB34</strain>
    </source>
</reference>
<evidence type="ECO:0000313" key="3">
    <source>
        <dbReference type="Proteomes" id="UP000054388"/>
    </source>
</evidence>
<evidence type="ECO:0000256" key="1">
    <source>
        <dbReference type="SAM" id="SignalP"/>
    </source>
</evidence>
<evidence type="ECO:0000313" key="2">
    <source>
        <dbReference type="EMBL" id="KUJ57160.1"/>
    </source>
</evidence>
<keyword evidence="1" id="KW-0732">Signal</keyword>
<dbReference type="RefSeq" id="WP_059136109.1">
    <property type="nucleotide sequence ID" value="NZ_LMAI01000003.1"/>
</dbReference>
<gene>
    <name evidence="2" type="ORF">AR686_05720</name>
</gene>
<sequence>MKNLTIVLILLASFSTISAQKSKFGQQNIQIKSEKTPNKEILPHFIQFGIMSRNHLEFKKKYNVEVMYENCVITKYMSEKAKENNKLVAKILTEKYGDSWKQDLGFTPHGL</sequence>
<proteinExistence type="predicted"/>